<protein>
    <recommendedName>
        <fullName evidence="3">Clp ATPase C-terminal domain-containing protein</fullName>
    </recommendedName>
</protein>
<dbReference type="FunFam" id="1.10.8.60:FF:000002">
    <property type="entry name" value="ATP-dependent Clp protease ATP-binding subunit ClpX"/>
    <property type="match status" value="1"/>
</dbReference>
<dbReference type="GO" id="GO:0005524">
    <property type="term" value="F:ATP binding"/>
    <property type="evidence" value="ECO:0007669"/>
    <property type="project" value="UniProtKB-KW"/>
</dbReference>
<dbReference type="OrthoDB" id="1721884at2759"/>
<dbReference type="Gene3D" id="3.40.50.300">
    <property type="entry name" value="P-loop containing nucleotide triphosphate hydrolases"/>
    <property type="match status" value="2"/>
</dbReference>
<dbReference type="GO" id="GO:0016887">
    <property type="term" value="F:ATP hydrolysis activity"/>
    <property type="evidence" value="ECO:0007669"/>
    <property type="project" value="InterPro"/>
</dbReference>
<evidence type="ECO:0000313" key="4">
    <source>
        <dbReference type="EMBL" id="RYR70929.1"/>
    </source>
</evidence>
<evidence type="ECO:0000256" key="1">
    <source>
        <dbReference type="ARBA" id="ARBA00022741"/>
    </source>
</evidence>
<evidence type="ECO:0000259" key="3">
    <source>
        <dbReference type="SMART" id="SM01086"/>
    </source>
</evidence>
<gene>
    <name evidence="4" type="ORF">Ahy_A02g005234</name>
</gene>
<name>A0A445E6D8_ARAHY</name>
<dbReference type="PANTHER" id="PTHR48102">
    <property type="entry name" value="ATP-DEPENDENT CLP PROTEASE ATP-BINDING SUBUNIT CLPX-LIKE, MITOCHONDRIAL-RELATED"/>
    <property type="match status" value="1"/>
</dbReference>
<dbReference type="AlphaFoldDB" id="A0A445E6D8"/>
<dbReference type="Proteomes" id="UP000289738">
    <property type="component" value="Chromosome A02"/>
</dbReference>
<comment type="caution">
    <text evidence="4">The sequence shown here is derived from an EMBL/GenBank/DDBJ whole genome shotgun (WGS) entry which is preliminary data.</text>
</comment>
<dbReference type="SUPFAM" id="SSF52540">
    <property type="entry name" value="P-loop containing nucleoside triphosphate hydrolases"/>
    <property type="match status" value="1"/>
</dbReference>
<sequence length="232" mass="25138">MLIGPTGSGKTLLAKTLARAVNLPFAIADATTLTQAGYVGEDVESILYRLLEEADFDVELAQRGIVYVDEVDKITNKAESRNIVRDVSGEGVQQALLKCWKALWVVSVPDKGASKQHAGDNILVLVEPKNALVKQYRKMFEMNNVNLHFTDTALRLIAKKAMAKNTGARGLRALLENVLTEAMFEIPNKVDLDNVKAVLVDGSLDGPGCGAKILYSVDDGALEDQTSAYVCT</sequence>
<dbReference type="GO" id="GO:0005759">
    <property type="term" value="C:mitochondrial matrix"/>
    <property type="evidence" value="ECO:0007669"/>
    <property type="project" value="TreeGrafter"/>
</dbReference>
<dbReference type="EMBL" id="SDMP01000002">
    <property type="protein sequence ID" value="RYR70929.1"/>
    <property type="molecule type" value="Genomic_DNA"/>
</dbReference>
<keyword evidence="5" id="KW-1185">Reference proteome</keyword>
<dbReference type="SMR" id="A0A445E6D8"/>
<dbReference type="Gramene" id="arahy.Tifrunner.gnm2.ann2.Ah02g347800.1">
    <property type="protein sequence ID" value="arahy.Tifrunner.gnm2.ann2.Ah02g347800.1-CDS"/>
    <property type="gene ID" value="arahy.Tifrunner.gnm2.ann2.Ah02g347800"/>
</dbReference>
<accession>A0A445E6D8</accession>
<dbReference type="Gene3D" id="1.10.8.60">
    <property type="match status" value="1"/>
</dbReference>
<feature type="domain" description="Clp ATPase C-terminal" evidence="3">
    <location>
        <begin position="124"/>
        <end position="206"/>
    </location>
</feature>
<dbReference type="PANTHER" id="PTHR48102:SF7">
    <property type="entry name" value="ATP-DEPENDENT CLP PROTEASE ATP-BINDING SUBUNIT CLPX-LIKE, MITOCHONDRIAL"/>
    <property type="match status" value="1"/>
</dbReference>
<dbReference type="STRING" id="3818.A0A445E6D8"/>
<keyword evidence="1" id="KW-0547">Nucleotide-binding</keyword>
<proteinExistence type="predicted"/>
<organism evidence="4 5">
    <name type="scientific">Arachis hypogaea</name>
    <name type="common">Peanut</name>
    <dbReference type="NCBI Taxonomy" id="3818"/>
    <lineage>
        <taxon>Eukaryota</taxon>
        <taxon>Viridiplantae</taxon>
        <taxon>Streptophyta</taxon>
        <taxon>Embryophyta</taxon>
        <taxon>Tracheophyta</taxon>
        <taxon>Spermatophyta</taxon>
        <taxon>Magnoliopsida</taxon>
        <taxon>eudicotyledons</taxon>
        <taxon>Gunneridae</taxon>
        <taxon>Pentapetalae</taxon>
        <taxon>rosids</taxon>
        <taxon>fabids</taxon>
        <taxon>Fabales</taxon>
        <taxon>Fabaceae</taxon>
        <taxon>Papilionoideae</taxon>
        <taxon>50 kb inversion clade</taxon>
        <taxon>dalbergioids sensu lato</taxon>
        <taxon>Dalbergieae</taxon>
        <taxon>Pterocarpus clade</taxon>
        <taxon>Arachis</taxon>
    </lineage>
</organism>
<dbReference type="GO" id="GO:0051603">
    <property type="term" value="P:proteolysis involved in protein catabolic process"/>
    <property type="evidence" value="ECO:0007669"/>
    <property type="project" value="TreeGrafter"/>
</dbReference>
<evidence type="ECO:0000313" key="5">
    <source>
        <dbReference type="Proteomes" id="UP000289738"/>
    </source>
</evidence>
<dbReference type="Pfam" id="PF10431">
    <property type="entry name" value="ClpB_D2-small"/>
    <property type="match status" value="1"/>
</dbReference>
<keyword evidence="2" id="KW-0067">ATP-binding</keyword>
<evidence type="ECO:0000256" key="2">
    <source>
        <dbReference type="ARBA" id="ARBA00022840"/>
    </source>
</evidence>
<dbReference type="InterPro" id="IPR050052">
    <property type="entry name" value="ATP-dep_Clp_protease_ClpX"/>
</dbReference>
<dbReference type="InterPro" id="IPR003959">
    <property type="entry name" value="ATPase_AAA_core"/>
</dbReference>
<dbReference type="Pfam" id="PF07724">
    <property type="entry name" value="AAA_2"/>
    <property type="match status" value="1"/>
</dbReference>
<dbReference type="SMART" id="SM01086">
    <property type="entry name" value="ClpB_D2-small"/>
    <property type="match status" value="1"/>
</dbReference>
<dbReference type="InterPro" id="IPR019489">
    <property type="entry name" value="Clp_ATPase_C"/>
</dbReference>
<dbReference type="InterPro" id="IPR027417">
    <property type="entry name" value="P-loop_NTPase"/>
</dbReference>
<reference evidence="4 5" key="1">
    <citation type="submission" date="2019-01" db="EMBL/GenBank/DDBJ databases">
        <title>Sequencing of cultivated peanut Arachis hypogaea provides insights into genome evolution and oil improvement.</title>
        <authorList>
            <person name="Chen X."/>
        </authorList>
    </citation>
    <scope>NUCLEOTIDE SEQUENCE [LARGE SCALE GENOMIC DNA]</scope>
    <source>
        <strain evidence="5">cv. Fuhuasheng</strain>
        <tissue evidence="4">Leaves</tissue>
    </source>
</reference>